<evidence type="ECO:0000313" key="3">
    <source>
        <dbReference type="EMBL" id="KAG2196111.1"/>
    </source>
</evidence>
<dbReference type="OrthoDB" id="5552484at2759"/>
<name>A0A8H7QR27_9FUNG</name>
<organism evidence="3 4">
    <name type="scientific">Mucor plumbeus</name>
    <dbReference type="NCBI Taxonomy" id="97098"/>
    <lineage>
        <taxon>Eukaryota</taxon>
        <taxon>Fungi</taxon>
        <taxon>Fungi incertae sedis</taxon>
        <taxon>Mucoromycota</taxon>
        <taxon>Mucoromycotina</taxon>
        <taxon>Mucoromycetes</taxon>
        <taxon>Mucorales</taxon>
        <taxon>Mucorineae</taxon>
        <taxon>Mucoraceae</taxon>
        <taxon>Mucor</taxon>
    </lineage>
</organism>
<reference evidence="3" key="1">
    <citation type="submission" date="2020-12" db="EMBL/GenBank/DDBJ databases">
        <title>Metabolic potential, ecology and presence of endohyphal bacteria is reflected in genomic diversity of Mucoromycotina.</title>
        <authorList>
            <person name="Muszewska A."/>
            <person name="Okrasinska A."/>
            <person name="Steczkiewicz K."/>
            <person name="Drgas O."/>
            <person name="Orlowska M."/>
            <person name="Perlinska-Lenart U."/>
            <person name="Aleksandrzak-Piekarczyk T."/>
            <person name="Szatraj K."/>
            <person name="Zielenkiewicz U."/>
            <person name="Pilsyk S."/>
            <person name="Malc E."/>
            <person name="Mieczkowski P."/>
            <person name="Kruszewska J.S."/>
            <person name="Biernat P."/>
            <person name="Pawlowska J."/>
        </authorList>
    </citation>
    <scope>NUCLEOTIDE SEQUENCE</scope>
    <source>
        <strain evidence="3">CBS 226.32</strain>
    </source>
</reference>
<dbReference type="PANTHER" id="PTHR13394:SF0">
    <property type="entry name" value="ORIGIN RECOGNITION COMPLEX SUBUNIT 6"/>
    <property type="match status" value="1"/>
</dbReference>
<dbReference type="PANTHER" id="PTHR13394">
    <property type="entry name" value="ORIGIN RECOGNITION COMPLEX SUBUNIT 6"/>
    <property type="match status" value="1"/>
</dbReference>
<keyword evidence="4" id="KW-1185">Reference proteome</keyword>
<evidence type="ECO:0000259" key="2">
    <source>
        <dbReference type="Pfam" id="PF21913"/>
    </source>
</evidence>
<sequence>MANPIVHCLERLNLEDDTKVKQRAEQFQGQLSGLPAKLFDKGPNCKVVVCIQLAYESLGNYDWDLKLGSQLAGCTASAYESALSIARQRLNIHPTVNFEALTVALGSSTMLNPVKELWENFEEAYQNQFTGAAKQNAQKELEMPCWKGAAIFCCAKAFGEHLAKDKLHTLCACTKTDLNKCIKLVETTCAEYIIELKSKSTKSVRSRRTQKQNGKEGDEEEEKKQEGSIEPMDVDVETKKSDKGQASNSTKKRKRGAATLVSNAAIATPKLSAKPVSGIVSMINHQDYTKTKRFVDFKQWKSTMIDELQQAN</sequence>
<dbReference type="InterPro" id="IPR020529">
    <property type="entry name" value="ORC6_met/pln"/>
</dbReference>
<evidence type="ECO:0000256" key="1">
    <source>
        <dbReference type="SAM" id="MobiDB-lite"/>
    </source>
</evidence>
<dbReference type="GO" id="GO:0006270">
    <property type="term" value="P:DNA replication initiation"/>
    <property type="evidence" value="ECO:0007669"/>
    <property type="project" value="TreeGrafter"/>
</dbReference>
<gene>
    <name evidence="3" type="ORF">INT46_005308</name>
</gene>
<dbReference type="InterPro" id="IPR054113">
    <property type="entry name" value="ORC6_cyclin-like_2nd"/>
</dbReference>
<feature type="domain" description="ORC6 second cyclin-like" evidence="2">
    <location>
        <begin position="97"/>
        <end position="186"/>
    </location>
</feature>
<dbReference type="GO" id="GO:0005664">
    <property type="term" value="C:nuclear origin of replication recognition complex"/>
    <property type="evidence" value="ECO:0007669"/>
    <property type="project" value="InterPro"/>
</dbReference>
<dbReference type="EMBL" id="JAEPRC010000493">
    <property type="protein sequence ID" value="KAG2196111.1"/>
    <property type="molecule type" value="Genomic_DNA"/>
</dbReference>
<dbReference type="Proteomes" id="UP000650833">
    <property type="component" value="Unassembled WGS sequence"/>
</dbReference>
<dbReference type="Pfam" id="PF21913">
    <property type="entry name" value="ORC6_2nd"/>
    <property type="match status" value="1"/>
</dbReference>
<accession>A0A8H7QR27</accession>
<evidence type="ECO:0000313" key="4">
    <source>
        <dbReference type="Proteomes" id="UP000650833"/>
    </source>
</evidence>
<dbReference type="AlphaFoldDB" id="A0A8H7QR27"/>
<feature type="region of interest" description="Disordered" evidence="1">
    <location>
        <begin position="203"/>
        <end position="257"/>
    </location>
</feature>
<comment type="caution">
    <text evidence="3">The sequence shown here is derived from an EMBL/GenBank/DDBJ whole genome shotgun (WGS) entry which is preliminary data.</text>
</comment>
<proteinExistence type="predicted"/>
<protein>
    <recommendedName>
        <fullName evidence="2">ORC6 second cyclin-like domain-containing protein</fullName>
    </recommendedName>
</protein>
<dbReference type="Gene3D" id="1.10.472.10">
    <property type="entry name" value="Cyclin-like"/>
    <property type="match status" value="1"/>
</dbReference>